<dbReference type="InterPro" id="IPR042099">
    <property type="entry name" value="ANL_N_sf"/>
</dbReference>
<evidence type="ECO:0000313" key="4">
    <source>
        <dbReference type="Proteomes" id="UP000610966"/>
    </source>
</evidence>
<dbReference type="InterPro" id="IPR000873">
    <property type="entry name" value="AMP-dep_synth/lig_dom"/>
</dbReference>
<keyword evidence="4" id="KW-1185">Reference proteome</keyword>
<dbReference type="Proteomes" id="UP000610966">
    <property type="component" value="Unassembled WGS sequence"/>
</dbReference>
<dbReference type="EMBL" id="BOOG01000052">
    <property type="protein sequence ID" value="GIH72482.1"/>
    <property type="molecule type" value="Genomic_DNA"/>
</dbReference>
<gene>
    <name evidence="3" type="ORF">Mth01_47350</name>
</gene>
<dbReference type="Gene3D" id="3.40.50.12780">
    <property type="entry name" value="N-terminal domain of ligase-like"/>
    <property type="match status" value="1"/>
</dbReference>
<feature type="region of interest" description="Disordered" evidence="1">
    <location>
        <begin position="1"/>
        <end position="24"/>
    </location>
</feature>
<name>A0A8J3W190_9ACTN</name>
<sequence length="530" mass="56091">MTAVDRRPGTNPTRSSELFGGPLPGGGPETLTAALLRAAATDRRSAALTFLDGRGRHDMSYRALLEEASRILHGLRRYGAAAGDRVVIAAREPRNLVAVFWGATLGGLIPAPAPLAIADTVVDTLTGAAGRPWLLTDTRRAGERTLDLRELRQSPIDAEYHRADPAEPAALMRTAGTTGAPKTVVLCHRNVLGRAIGSIAVSGMTADSRTFNWMPLEHVSGLLMCHVRDVVLGCRQVHADRGWILDDPLRWLDVLNDHHIDTTWGTSTAFELLGDAASGLDGGWDLSRLRYVMNGGEPVRAGAVDRMLRALVPHGLKSWAVRPGWGSSETASGVVDEVLAEGSPAASPIDPHEILPVGRPHPGVSVRVVNASGAPVPSGRTGRLEVRGVPVATAYADPADLSPLTGDGWLRTGDIARVADGRLTVLGATVDLVRIPDGTLVHGRQIEAALGELPFVTAAGVLDQDGTLLLCYAPTSEVPAGSAALLRDFLLRRYGLSDVRPVRVNPSDLPRTGTGKLLRARLPELVGDGP</sequence>
<evidence type="ECO:0000313" key="3">
    <source>
        <dbReference type="EMBL" id="GIH72482.1"/>
    </source>
</evidence>
<dbReference type="InterPro" id="IPR020845">
    <property type="entry name" value="AMP-binding_CS"/>
</dbReference>
<dbReference type="PANTHER" id="PTHR43201">
    <property type="entry name" value="ACYL-COA SYNTHETASE"/>
    <property type="match status" value="1"/>
</dbReference>
<protein>
    <recommendedName>
        <fullName evidence="2">AMP-dependent synthetase/ligase domain-containing protein</fullName>
    </recommendedName>
</protein>
<comment type="caution">
    <text evidence="3">The sequence shown here is derived from an EMBL/GenBank/DDBJ whole genome shotgun (WGS) entry which is preliminary data.</text>
</comment>
<evidence type="ECO:0000256" key="1">
    <source>
        <dbReference type="SAM" id="MobiDB-lite"/>
    </source>
</evidence>
<evidence type="ECO:0000259" key="2">
    <source>
        <dbReference type="Pfam" id="PF00501"/>
    </source>
</evidence>
<dbReference type="RefSeq" id="WP_204018140.1">
    <property type="nucleotide sequence ID" value="NZ_BOOG01000052.1"/>
</dbReference>
<accession>A0A8J3W190</accession>
<dbReference type="AlphaFoldDB" id="A0A8J3W190"/>
<dbReference type="PROSITE" id="PS00455">
    <property type="entry name" value="AMP_BINDING"/>
    <property type="match status" value="1"/>
</dbReference>
<dbReference type="SUPFAM" id="SSF56801">
    <property type="entry name" value="Acetyl-CoA synthetase-like"/>
    <property type="match status" value="1"/>
</dbReference>
<dbReference type="Pfam" id="PF00501">
    <property type="entry name" value="AMP-binding"/>
    <property type="match status" value="1"/>
</dbReference>
<dbReference type="PANTHER" id="PTHR43201:SF32">
    <property type="entry name" value="2-SUCCINYLBENZOATE--COA LIGASE, CHLOROPLASTIC_PEROXISOMAL"/>
    <property type="match status" value="1"/>
</dbReference>
<organism evidence="3 4">
    <name type="scientific">Sphaerimonospora thailandensis</name>
    <dbReference type="NCBI Taxonomy" id="795644"/>
    <lineage>
        <taxon>Bacteria</taxon>
        <taxon>Bacillati</taxon>
        <taxon>Actinomycetota</taxon>
        <taxon>Actinomycetes</taxon>
        <taxon>Streptosporangiales</taxon>
        <taxon>Streptosporangiaceae</taxon>
        <taxon>Sphaerimonospora</taxon>
    </lineage>
</organism>
<dbReference type="GO" id="GO:0031956">
    <property type="term" value="F:medium-chain fatty acid-CoA ligase activity"/>
    <property type="evidence" value="ECO:0007669"/>
    <property type="project" value="TreeGrafter"/>
</dbReference>
<reference evidence="3" key="1">
    <citation type="submission" date="2021-01" db="EMBL/GenBank/DDBJ databases">
        <title>Whole genome shotgun sequence of Sphaerimonospora thailandensis NBRC 107569.</title>
        <authorList>
            <person name="Komaki H."/>
            <person name="Tamura T."/>
        </authorList>
    </citation>
    <scope>NUCLEOTIDE SEQUENCE</scope>
    <source>
        <strain evidence="3">NBRC 107569</strain>
    </source>
</reference>
<dbReference type="GO" id="GO:0006631">
    <property type="term" value="P:fatty acid metabolic process"/>
    <property type="evidence" value="ECO:0007669"/>
    <property type="project" value="TreeGrafter"/>
</dbReference>
<feature type="domain" description="AMP-dependent synthetase/ligase" evidence="2">
    <location>
        <begin position="38"/>
        <end position="395"/>
    </location>
</feature>
<proteinExistence type="predicted"/>